<reference evidence="2" key="1">
    <citation type="submission" date="2016-09" db="EMBL/GenBank/DDBJ databases">
        <title>Complete Genome Sequence of Brevibacterium aurantiacum SMQ-1335.</title>
        <authorList>
            <person name="de Melo A.G."/>
            <person name="Labrie S.J."/>
            <person name="Dumaresq J."/>
            <person name="Roberts R.J."/>
            <person name="Tremblay D.M."/>
            <person name="Moineau S."/>
        </authorList>
    </citation>
    <scope>NUCLEOTIDE SEQUENCE</scope>
    <source>
        <strain evidence="2">SMQ-1335</strain>
    </source>
</reference>
<protein>
    <submittedName>
        <fullName evidence="3">Glyoxalase</fullName>
    </submittedName>
</protein>
<dbReference type="Gene3D" id="3.10.180.10">
    <property type="entry name" value="2,3-Dihydroxybiphenyl 1,2-Dioxygenase, domain 1"/>
    <property type="match status" value="1"/>
</dbReference>
<dbReference type="RefSeq" id="WP_069599950.1">
    <property type="nucleotide sequence ID" value="NZ_CP017150.1"/>
</dbReference>
<dbReference type="EMBL" id="FXYZ01000008">
    <property type="protein sequence ID" value="SMX86603.1"/>
    <property type="molecule type" value="Genomic_DNA"/>
</dbReference>
<accession>A0A2H1JGP0</accession>
<dbReference type="Proteomes" id="UP000234327">
    <property type="component" value="Unassembled WGS sequence"/>
</dbReference>
<accession>A0A1D7W2Y3</accession>
<dbReference type="eggNOG" id="COG0346">
    <property type="taxonomic scope" value="Bacteria"/>
</dbReference>
<evidence type="ECO:0000313" key="3">
    <source>
        <dbReference type="EMBL" id="PCC52793.1"/>
    </source>
</evidence>
<dbReference type="InterPro" id="IPR041581">
    <property type="entry name" value="Glyoxalase_6"/>
</dbReference>
<reference evidence="3 6" key="3">
    <citation type="journal article" date="2017" name="Elife">
        <title>Extensive horizontal gene transfer in cheese-associated bacteria.</title>
        <authorList>
            <person name="Bonham K.S."/>
            <person name="Wolfe B.E."/>
            <person name="Dutton R.J."/>
        </authorList>
    </citation>
    <scope>NUCLEOTIDE SEQUENCE [LARGE SCALE GENOMIC DNA]</scope>
    <source>
        <strain evidence="3 6">738_8</strain>
    </source>
</reference>
<evidence type="ECO:0000313" key="5">
    <source>
        <dbReference type="Proteomes" id="UP000094793"/>
    </source>
</evidence>
<reference evidence="4 7" key="4">
    <citation type="submission" date="2017-03" db="EMBL/GenBank/DDBJ databases">
        <authorList>
            <person name="Afonso C.L."/>
            <person name="Miller P.J."/>
            <person name="Scott M.A."/>
            <person name="Spackman E."/>
            <person name="Goraichik I."/>
            <person name="Dimitrov K.M."/>
            <person name="Suarez D.L."/>
            <person name="Swayne D.E."/>
        </authorList>
    </citation>
    <scope>NUCLEOTIDE SEQUENCE [LARGE SCALE GENOMIC DNA]</scope>
    <source>
        <strain evidence="4">6</strain>
        <strain evidence="7">6(3)</strain>
    </source>
</reference>
<evidence type="ECO:0000313" key="6">
    <source>
        <dbReference type="Proteomes" id="UP000217881"/>
    </source>
</evidence>
<dbReference type="GeneID" id="60905958"/>
<feature type="domain" description="Glyoxalase-like" evidence="1">
    <location>
        <begin position="6"/>
        <end position="152"/>
    </location>
</feature>
<dbReference type="OrthoDB" id="5524593at2"/>
<dbReference type="PATRIC" id="fig|1703.10.peg.1637"/>
<sequence length="153" mass="17019">MSRAVQITFDCHDPIGQATFWAEVLGYVAPGPPGVKLEAGDDPFAAWKDFIAGMGIDMKPEDFRAAIEDPNGRGPRVFFQIVPEDKTVKNRVHLDVRAAPGLQNHERMQALEDECQRLLELGAQRLERVDPNPPMETGFIVMADPEGNEFCLD</sequence>
<dbReference type="InterPro" id="IPR029068">
    <property type="entry name" value="Glyas_Bleomycin-R_OHBP_Dase"/>
</dbReference>
<gene>
    <name evidence="4" type="ORF">BAURA63_02251</name>
    <name evidence="2" type="ORF">BLSMQ_1594</name>
    <name evidence="3" type="ORF">CIK59_14415</name>
</gene>
<accession>A0A2A3ZMV2</accession>
<dbReference type="Proteomes" id="UP000217881">
    <property type="component" value="Unassembled WGS sequence"/>
</dbReference>
<dbReference type="EMBL" id="CP017150">
    <property type="protein sequence ID" value="AOP53304.1"/>
    <property type="molecule type" value="Genomic_DNA"/>
</dbReference>
<reference evidence="5" key="2">
    <citation type="submission" date="2016-09" db="EMBL/GenBank/DDBJ databases">
        <title>Complete Genome Sequence of Brevibacterium linens SMQ-1335.</title>
        <authorList>
            <person name="de Melo A.G."/>
            <person name="Labrie S.J."/>
            <person name="Dumaresq J."/>
            <person name="Roberts R.J."/>
            <person name="Tremblay D.M."/>
            <person name="Moineau S."/>
        </authorList>
    </citation>
    <scope>NUCLEOTIDE SEQUENCE [LARGE SCALE GENOMIC DNA]</scope>
    <source>
        <strain evidence="5">SMQ-1335</strain>
    </source>
</reference>
<name>A0A1D7W2Y3_BREAU</name>
<dbReference type="Proteomes" id="UP000094793">
    <property type="component" value="Chromosome"/>
</dbReference>
<dbReference type="SUPFAM" id="SSF54593">
    <property type="entry name" value="Glyoxalase/Bleomycin resistance protein/Dihydroxybiphenyl dioxygenase"/>
    <property type="match status" value="1"/>
</dbReference>
<proteinExistence type="predicted"/>
<dbReference type="PANTHER" id="PTHR35908:SF1">
    <property type="entry name" value="CONSERVED PROTEIN"/>
    <property type="match status" value="1"/>
</dbReference>
<dbReference type="PANTHER" id="PTHR35908">
    <property type="entry name" value="HYPOTHETICAL FUSION PROTEIN"/>
    <property type="match status" value="1"/>
</dbReference>
<evidence type="ECO:0000313" key="7">
    <source>
        <dbReference type="Proteomes" id="UP000234327"/>
    </source>
</evidence>
<dbReference type="KEGG" id="blin:BLSMQ_1594"/>
<organism evidence="2 5">
    <name type="scientific">Brevibacterium aurantiacum</name>
    <dbReference type="NCBI Taxonomy" id="273384"/>
    <lineage>
        <taxon>Bacteria</taxon>
        <taxon>Bacillati</taxon>
        <taxon>Actinomycetota</taxon>
        <taxon>Actinomycetes</taxon>
        <taxon>Micrococcales</taxon>
        <taxon>Brevibacteriaceae</taxon>
        <taxon>Brevibacterium</taxon>
    </lineage>
</organism>
<dbReference type="EMBL" id="NRHA01000016">
    <property type="protein sequence ID" value="PCC52793.1"/>
    <property type="molecule type" value="Genomic_DNA"/>
</dbReference>
<evidence type="ECO:0000313" key="4">
    <source>
        <dbReference type="EMBL" id="SMX86603.1"/>
    </source>
</evidence>
<evidence type="ECO:0000313" key="2">
    <source>
        <dbReference type="EMBL" id="AOP53304.1"/>
    </source>
</evidence>
<dbReference type="AlphaFoldDB" id="A0A1D7W2Y3"/>
<dbReference type="Pfam" id="PF18029">
    <property type="entry name" value="Glyoxalase_6"/>
    <property type="match status" value="1"/>
</dbReference>
<evidence type="ECO:0000259" key="1">
    <source>
        <dbReference type="Pfam" id="PF18029"/>
    </source>
</evidence>